<dbReference type="GO" id="GO:0000723">
    <property type="term" value="P:telomere maintenance"/>
    <property type="evidence" value="ECO:0007669"/>
    <property type="project" value="InterPro"/>
</dbReference>
<dbReference type="InterPro" id="IPR027417">
    <property type="entry name" value="P-loop_NTPase"/>
</dbReference>
<organism evidence="4 5">
    <name type="scientific">Circinella minor</name>
    <dbReference type="NCBI Taxonomy" id="1195481"/>
    <lineage>
        <taxon>Eukaryota</taxon>
        <taxon>Fungi</taxon>
        <taxon>Fungi incertae sedis</taxon>
        <taxon>Mucoromycota</taxon>
        <taxon>Mucoromycotina</taxon>
        <taxon>Mucoromycetes</taxon>
        <taxon>Mucorales</taxon>
        <taxon>Lichtheimiaceae</taxon>
        <taxon>Circinella</taxon>
    </lineage>
</organism>
<dbReference type="EC" id="5.6.2.3" evidence="1"/>
<comment type="catalytic activity">
    <reaction evidence="1">
        <text>ATP + H2O = ADP + phosphate + H(+)</text>
        <dbReference type="Rhea" id="RHEA:13065"/>
        <dbReference type="ChEBI" id="CHEBI:15377"/>
        <dbReference type="ChEBI" id="CHEBI:15378"/>
        <dbReference type="ChEBI" id="CHEBI:30616"/>
        <dbReference type="ChEBI" id="CHEBI:43474"/>
        <dbReference type="ChEBI" id="CHEBI:456216"/>
        <dbReference type="EC" id="5.6.2.3"/>
    </reaction>
</comment>
<dbReference type="SUPFAM" id="SSF52540">
    <property type="entry name" value="P-loop containing nucleoside triphosphate hydrolases"/>
    <property type="match status" value="1"/>
</dbReference>
<dbReference type="GO" id="GO:0043139">
    <property type="term" value="F:5'-3' DNA helicase activity"/>
    <property type="evidence" value="ECO:0007669"/>
    <property type="project" value="UniProtKB-EC"/>
</dbReference>
<comment type="cofactor">
    <cofactor evidence="1">
        <name>Mg(2+)</name>
        <dbReference type="ChEBI" id="CHEBI:18420"/>
    </cofactor>
</comment>
<comment type="caution">
    <text evidence="4">The sequence shown here is derived from an EMBL/GenBank/DDBJ whole genome shotgun (WGS) entry which is preliminary data.</text>
</comment>
<keyword evidence="1" id="KW-0347">Helicase</keyword>
<keyword evidence="1" id="KW-0067">ATP-binding</keyword>
<keyword evidence="2" id="KW-0732">Signal</keyword>
<gene>
    <name evidence="4" type="ORF">INT45_006670</name>
</gene>
<reference evidence="4 5" key="1">
    <citation type="submission" date="2020-12" db="EMBL/GenBank/DDBJ databases">
        <title>Metabolic potential, ecology and presence of endohyphal bacteria is reflected in genomic diversity of Mucoromycotina.</title>
        <authorList>
            <person name="Muszewska A."/>
            <person name="Okrasinska A."/>
            <person name="Steczkiewicz K."/>
            <person name="Drgas O."/>
            <person name="Orlowska M."/>
            <person name="Perlinska-Lenart U."/>
            <person name="Aleksandrzak-Piekarczyk T."/>
            <person name="Szatraj K."/>
            <person name="Zielenkiewicz U."/>
            <person name="Pilsyk S."/>
            <person name="Malc E."/>
            <person name="Mieczkowski P."/>
            <person name="Kruszewska J.S."/>
            <person name="Biernat P."/>
            <person name="Pawlowska J."/>
        </authorList>
    </citation>
    <scope>NUCLEOTIDE SEQUENCE [LARGE SCALE GENOMIC DNA]</scope>
    <source>
        <strain evidence="4 5">CBS 142.35</strain>
    </source>
</reference>
<dbReference type="Proteomes" id="UP000646827">
    <property type="component" value="Unassembled WGS sequence"/>
</dbReference>
<accession>A0A8H7VJR5</accession>
<dbReference type="Pfam" id="PF05970">
    <property type="entry name" value="PIF1"/>
    <property type="match status" value="1"/>
</dbReference>
<keyword evidence="1" id="KW-0233">DNA recombination</keyword>
<evidence type="ECO:0000313" key="4">
    <source>
        <dbReference type="EMBL" id="KAG2217104.1"/>
    </source>
</evidence>
<keyword evidence="1" id="KW-0547">Nucleotide-binding</keyword>
<protein>
    <recommendedName>
        <fullName evidence="1">ATP-dependent DNA helicase</fullName>
        <ecNumber evidence="1">5.6.2.3</ecNumber>
    </recommendedName>
</protein>
<keyword evidence="1" id="KW-0378">Hydrolase</keyword>
<evidence type="ECO:0000256" key="1">
    <source>
        <dbReference type="RuleBase" id="RU363044"/>
    </source>
</evidence>
<evidence type="ECO:0000256" key="2">
    <source>
        <dbReference type="SAM" id="SignalP"/>
    </source>
</evidence>
<dbReference type="AlphaFoldDB" id="A0A8H7VJR5"/>
<dbReference type="PANTHER" id="PTHR10492">
    <property type="match status" value="1"/>
</dbReference>
<dbReference type="GO" id="GO:0005524">
    <property type="term" value="F:ATP binding"/>
    <property type="evidence" value="ECO:0007669"/>
    <property type="project" value="UniProtKB-KW"/>
</dbReference>
<evidence type="ECO:0000313" key="5">
    <source>
        <dbReference type="Proteomes" id="UP000646827"/>
    </source>
</evidence>
<dbReference type="EMBL" id="JAEPRB010000327">
    <property type="protein sequence ID" value="KAG2217104.1"/>
    <property type="molecule type" value="Genomic_DNA"/>
</dbReference>
<keyword evidence="1" id="KW-0234">DNA repair</keyword>
<dbReference type="GO" id="GO:0006281">
    <property type="term" value="P:DNA repair"/>
    <property type="evidence" value="ECO:0007669"/>
    <property type="project" value="UniProtKB-KW"/>
</dbReference>
<keyword evidence="5" id="KW-1185">Reference proteome</keyword>
<keyword evidence="1" id="KW-0227">DNA damage</keyword>
<evidence type="ECO:0000259" key="3">
    <source>
        <dbReference type="Pfam" id="PF05970"/>
    </source>
</evidence>
<feature type="chain" id="PRO_5034502664" description="ATP-dependent DNA helicase" evidence="2">
    <location>
        <begin position="21"/>
        <end position="364"/>
    </location>
</feature>
<feature type="signal peptide" evidence="2">
    <location>
        <begin position="1"/>
        <end position="20"/>
    </location>
</feature>
<proteinExistence type="inferred from homology"/>
<dbReference type="InterPro" id="IPR010285">
    <property type="entry name" value="DNA_helicase_pif1-like_DEAD"/>
</dbReference>
<dbReference type="PANTHER" id="PTHR10492:SF94">
    <property type="entry name" value="ATP-DEPENDENT DNA HELICASE"/>
    <property type="match status" value="1"/>
</dbReference>
<dbReference type="Gene3D" id="3.40.50.300">
    <property type="entry name" value="P-loop containing nucleotide triphosphate hydrolases"/>
    <property type="match status" value="1"/>
</dbReference>
<feature type="domain" description="DNA helicase Pif1-like DEAD-box helicase" evidence="3">
    <location>
        <begin position="186"/>
        <end position="302"/>
    </location>
</feature>
<dbReference type="GO" id="GO:0006310">
    <property type="term" value="P:DNA recombination"/>
    <property type="evidence" value="ECO:0007669"/>
    <property type="project" value="UniProtKB-KW"/>
</dbReference>
<sequence length="364" mass="41181">MRLFSLQLLLLNVRGPISFGALRTFNSVVYQTFEAAALAHRLLESDDEWDRCLMEASIHAPLATSLRELFVYILTNCSPSEPRRLWNNHRERMSDDYFFEMHYQLPNNETELVPDQWNQIYQRTLGDIDTRLQNTGHHLSEFPSLPQDFITAMDALPRLTALEAVEHSEYVSEEQTQIYESLFPTLNNNQRRAFNTIMRAINEPSDHTPSHIFFVNGPGGTGKSLLFKTLLRRVHSQDHIALPVASSGIAAILLPGGRTAHSRFKIPIDADETATCNLPLGGAHIYLIRQASLIIWDEAVMCVNMRVRNAGPAAAAFADTLLAIGDGRPPYRTNYEIPREWLIDITDTTALIDAIYPTIREPNP</sequence>
<comment type="similarity">
    <text evidence="1">Belongs to the helicase family.</text>
</comment>
<name>A0A8H7VJR5_9FUNG</name>
<dbReference type="GO" id="GO:0016787">
    <property type="term" value="F:hydrolase activity"/>
    <property type="evidence" value="ECO:0007669"/>
    <property type="project" value="UniProtKB-KW"/>
</dbReference>
<dbReference type="OrthoDB" id="5860629at2759"/>